<comment type="caution">
    <text evidence="2">The sequence shown here is derived from an EMBL/GenBank/DDBJ whole genome shotgun (WGS) entry which is preliminary data.</text>
</comment>
<sequence>MTHALIQAARQLGAALEAENAALAALDVARATALLPAKTQATDAFLAAQSLARAGMPLGISAAEATALSQRLATLAEENKRLLSHALRVQGRVIRLLADAVAPHPAHQGGRYGAGGAPARPAGASPIAMSARV</sequence>
<dbReference type="Proteomes" id="UP000032680">
    <property type="component" value="Unassembled WGS sequence"/>
</dbReference>
<gene>
    <name evidence="2" type="ORF">Asru_0744_04</name>
</gene>
<proteinExistence type="predicted"/>
<accession>A0A0D6PBR7</accession>
<protein>
    <submittedName>
        <fullName evidence="2">Uncharacterized protein</fullName>
    </submittedName>
</protein>
<dbReference type="EMBL" id="BANB01000743">
    <property type="protein sequence ID" value="GAN78309.1"/>
    <property type="molecule type" value="Genomic_DNA"/>
</dbReference>
<dbReference type="RefSeq" id="WP_048862838.1">
    <property type="nucleotide sequence ID" value="NZ_BANB01000743.1"/>
</dbReference>
<reference evidence="2 3" key="1">
    <citation type="submission" date="2012-11" db="EMBL/GenBank/DDBJ databases">
        <title>Whole genome sequence of Acidisphaera rubrifaciens HS-AP3.</title>
        <authorList>
            <person name="Azuma Y."/>
            <person name="Higashiura N."/>
            <person name="Hirakawa H."/>
            <person name="Matsushita K."/>
        </authorList>
    </citation>
    <scope>NUCLEOTIDE SEQUENCE [LARGE SCALE GENOMIC DNA]</scope>
    <source>
        <strain evidence="2 3">HS-AP3</strain>
    </source>
</reference>
<organism evidence="2 3">
    <name type="scientific">Acidisphaera rubrifaciens HS-AP3</name>
    <dbReference type="NCBI Taxonomy" id="1231350"/>
    <lineage>
        <taxon>Bacteria</taxon>
        <taxon>Pseudomonadati</taxon>
        <taxon>Pseudomonadota</taxon>
        <taxon>Alphaproteobacteria</taxon>
        <taxon>Acetobacterales</taxon>
        <taxon>Acetobacteraceae</taxon>
        <taxon>Acidisphaera</taxon>
    </lineage>
</organism>
<evidence type="ECO:0000313" key="2">
    <source>
        <dbReference type="EMBL" id="GAN78309.1"/>
    </source>
</evidence>
<name>A0A0D6PBR7_9PROT</name>
<dbReference type="AlphaFoldDB" id="A0A0D6PBR7"/>
<keyword evidence="3" id="KW-1185">Reference proteome</keyword>
<evidence type="ECO:0000256" key="1">
    <source>
        <dbReference type="SAM" id="MobiDB-lite"/>
    </source>
</evidence>
<evidence type="ECO:0000313" key="3">
    <source>
        <dbReference type="Proteomes" id="UP000032680"/>
    </source>
</evidence>
<feature type="region of interest" description="Disordered" evidence="1">
    <location>
        <begin position="107"/>
        <end position="133"/>
    </location>
</feature>